<proteinExistence type="predicted"/>
<protein>
    <submittedName>
        <fullName evidence="3">LLM class flavin-dependent oxidoreductase</fullName>
    </submittedName>
</protein>
<dbReference type="Proteomes" id="UP000831786">
    <property type="component" value="Chromosome"/>
</dbReference>
<dbReference type="NCBIfam" id="TIGR03558">
    <property type="entry name" value="oxido_grp_1"/>
    <property type="match status" value="1"/>
</dbReference>
<dbReference type="EMBL" id="CP095045">
    <property type="protein sequence ID" value="UOQ56619.1"/>
    <property type="molecule type" value="Genomic_DNA"/>
</dbReference>
<dbReference type="PANTHER" id="PTHR30137">
    <property type="entry name" value="LUCIFERASE-LIKE MONOOXYGENASE"/>
    <property type="match status" value="1"/>
</dbReference>
<dbReference type="InterPro" id="IPR036661">
    <property type="entry name" value="Luciferase-like_sf"/>
</dbReference>
<dbReference type="Gene3D" id="3.20.20.30">
    <property type="entry name" value="Luciferase-like domain"/>
    <property type="match status" value="1"/>
</dbReference>
<evidence type="ECO:0000313" key="3">
    <source>
        <dbReference type="EMBL" id="UOQ56619.1"/>
    </source>
</evidence>
<keyword evidence="4" id="KW-1185">Reference proteome</keyword>
<feature type="domain" description="Luciferase-like" evidence="2">
    <location>
        <begin position="10"/>
        <end position="302"/>
    </location>
</feature>
<reference evidence="3 4" key="1">
    <citation type="submission" date="2022-04" db="EMBL/GenBank/DDBJ databases">
        <title>Leucobacter sp. isolated from rhizosphere of garlic.</title>
        <authorList>
            <person name="Won M."/>
            <person name="Lee C.-M."/>
            <person name="Woen H.-Y."/>
            <person name="Kwon S.-W."/>
        </authorList>
    </citation>
    <scope>NUCLEOTIDE SEQUENCE [LARGE SCALE GENOMIC DNA]</scope>
    <source>
        <strain evidence="3 4">H21R-40</strain>
    </source>
</reference>
<dbReference type="RefSeq" id="WP_244727003.1">
    <property type="nucleotide sequence ID" value="NZ_CP095045.1"/>
</dbReference>
<dbReference type="SUPFAM" id="SSF51679">
    <property type="entry name" value="Bacterial luciferase-like"/>
    <property type="match status" value="1"/>
</dbReference>
<dbReference type="CDD" id="cd00347">
    <property type="entry name" value="Flavin_utilizing_monoxygenases"/>
    <property type="match status" value="1"/>
</dbReference>
<dbReference type="Pfam" id="PF00296">
    <property type="entry name" value="Bac_luciferase"/>
    <property type="match status" value="1"/>
</dbReference>
<dbReference type="InterPro" id="IPR019949">
    <property type="entry name" value="CmoO-like"/>
</dbReference>
<comment type="similarity">
    <text evidence="1">To bacterial alkanal monooxygenase alpha and beta chains.</text>
</comment>
<dbReference type="InterPro" id="IPR050766">
    <property type="entry name" value="Bact_Lucif_Oxidored"/>
</dbReference>
<accession>A0ABY4FIV6</accession>
<name>A0ABY4FIV6_9MICO</name>
<organism evidence="3 4">
    <name type="scientific">Leucobacter allii</name>
    <dbReference type="NCBI Taxonomy" id="2932247"/>
    <lineage>
        <taxon>Bacteria</taxon>
        <taxon>Bacillati</taxon>
        <taxon>Actinomycetota</taxon>
        <taxon>Actinomycetes</taxon>
        <taxon>Micrococcales</taxon>
        <taxon>Microbacteriaceae</taxon>
        <taxon>Leucobacter</taxon>
    </lineage>
</organism>
<evidence type="ECO:0000313" key="4">
    <source>
        <dbReference type="Proteomes" id="UP000831786"/>
    </source>
</evidence>
<sequence>MSPTPLSILDLATVEADGSIADAFRHSVDVAQLAERSGYARVWYAEHHNMPSIASSATSVLIAHIAARTETIGLGAGGVMLPNHSPLVIAEQFGTLAELHPGRIHLGLGRAPGSDGATFRALRRTMQAADSFPQDVVELQRYLSDELPRTAVNAYPGRGTGVPLTILGSSLFGANLAAQLGLPYSFASHFAPQLLRNAVQHYRDNYVPSTAHPEPYVSAGVNVVAADTDAEAEAIFARAELDRVRRFLSRGREQELTADEAAALFDTPAGVQIREMLHYTAIGGPERVREELEAFAAHAGVDELVTVHAAPTRAEQLASVRIAAPGA</sequence>
<dbReference type="PANTHER" id="PTHR30137:SF6">
    <property type="entry name" value="LUCIFERASE-LIKE MONOOXYGENASE"/>
    <property type="match status" value="1"/>
</dbReference>
<evidence type="ECO:0000259" key="2">
    <source>
        <dbReference type="Pfam" id="PF00296"/>
    </source>
</evidence>
<dbReference type="InterPro" id="IPR011251">
    <property type="entry name" value="Luciferase-like_dom"/>
</dbReference>
<evidence type="ECO:0000256" key="1">
    <source>
        <dbReference type="ARBA" id="ARBA00007789"/>
    </source>
</evidence>
<gene>
    <name evidence="3" type="ORF">MUN78_13180</name>
</gene>